<name>L2FCG0_COLFN</name>
<feature type="signal peptide" evidence="1">
    <location>
        <begin position="1"/>
        <end position="22"/>
    </location>
</feature>
<organism evidence="2">
    <name type="scientific">Colletotrichum fructicola (strain Nara gc5)</name>
    <name type="common">Anthracnose fungus</name>
    <name type="synonym">Colletotrichum gloeosporioides (strain Nara gc5)</name>
    <dbReference type="NCBI Taxonomy" id="1213859"/>
    <lineage>
        <taxon>Eukaryota</taxon>
        <taxon>Fungi</taxon>
        <taxon>Dikarya</taxon>
        <taxon>Ascomycota</taxon>
        <taxon>Pezizomycotina</taxon>
        <taxon>Sordariomycetes</taxon>
        <taxon>Hypocreomycetidae</taxon>
        <taxon>Glomerellales</taxon>
        <taxon>Glomerellaceae</taxon>
        <taxon>Colletotrichum</taxon>
        <taxon>Colletotrichum gloeosporioides species complex</taxon>
    </lineage>
</organism>
<gene>
    <name evidence="2" type="ORF">CGGC5_14361</name>
</gene>
<evidence type="ECO:0000313" key="2">
    <source>
        <dbReference type="EMBL" id="ELA24074.1"/>
    </source>
</evidence>
<dbReference type="HOGENOM" id="CLU_181664_0_0_1"/>
<accession>L2FCG0</accession>
<sequence>MRAFTTIAAALLVAGGPPPSRAARSSTAGDYFSGDGIVDQYISVGHDEDIPGKTKTWHLDCGTTSSQLVPGVFAKCTVDGKAPFGITGHDATNINCPIA</sequence>
<evidence type="ECO:0000256" key="1">
    <source>
        <dbReference type="SAM" id="SignalP"/>
    </source>
</evidence>
<dbReference type="AlphaFoldDB" id="L2FCG0"/>
<keyword evidence="1" id="KW-0732">Signal</keyword>
<protein>
    <submittedName>
        <fullName evidence="2">Uncharacterized protein</fullName>
    </submittedName>
</protein>
<reference evidence="2" key="1">
    <citation type="submission" date="2012-08" db="EMBL/GenBank/DDBJ databases">
        <title>Genome analysis of Colletotrichum orbiculare and Colletotrichum fructicola.</title>
        <authorList>
            <person name="Gan P.H.P."/>
            <person name="Ikeda K."/>
            <person name="Irieda H."/>
            <person name="Narusaka M."/>
            <person name="O'Connell R.J."/>
            <person name="Narusaka Y."/>
            <person name="Takano Y."/>
            <person name="Kubo Y."/>
            <person name="Shirasu K."/>
        </authorList>
    </citation>
    <scope>NUCLEOTIDE SEQUENCE</scope>
    <source>
        <strain evidence="2">Nara gc5</strain>
    </source>
</reference>
<dbReference type="EMBL" id="KB021306">
    <property type="protein sequence ID" value="ELA24074.1"/>
    <property type="molecule type" value="Genomic_DNA"/>
</dbReference>
<feature type="chain" id="PRO_5003957945" evidence="1">
    <location>
        <begin position="23"/>
        <end position="99"/>
    </location>
</feature>
<proteinExistence type="predicted"/>